<proteinExistence type="predicted"/>
<dbReference type="InterPro" id="IPR055767">
    <property type="entry name" value="DUF7343"/>
</dbReference>
<gene>
    <name evidence="4" type="ORF">MettiDRAFT_2520</name>
</gene>
<dbReference type="Proteomes" id="UP000019483">
    <property type="component" value="Unassembled WGS sequence"/>
</dbReference>
<feature type="region of interest" description="Disordered" evidence="1">
    <location>
        <begin position="280"/>
        <end position="306"/>
    </location>
</feature>
<feature type="domain" description="DUF7343" evidence="3">
    <location>
        <begin position="221"/>
        <end position="279"/>
    </location>
</feature>
<dbReference type="SUPFAM" id="SSF46785">
    <property type="entry name" value="Winged helix' DNA-binding domain"/>
    <property type="match status" value="1"/>
</dbReference>
<comment type="caution">
    <text evidence="4">The sequence shown here is derived from an EMBL/GenBank/DDBJ whole genome shotgun (WGS) entry which is preliminary data.</text>
</comment>
<evidence type="ECO:0000256" key="2">
    <source>
        <dbReference type="SAM" id="Phobius"/>
    </source>
</evidence>
<name>W9DTV2_METTI</name>
<dbReference type="InterPro" id="IPR008969">
    <property type="entry name" value="CarboxyPept-like_regulatory"/>
</dbReference>
<dbReference type="AlphaFoldDB" id="W9DTV2"/>
<dbReference type="EMBL" id="AZAJ01000001">
    <property type="protein sequence ID" value="ETA69030.1"/>
    <property type="molecule type" value="Genomic_DNA"/>
</dbReference>
<keyword evidence="2" id="KW-0812">Transmembrane</keyword>
<feature type="transmembrane region" description="Helical" evidence="2">
    <location>
        <begin position="165"/>
        <end position="183"/>
    </location>
</feature>
<evidence type="ECO:0000313" key="5">
    <source>
        <dbReference type="Proteomes" id="UP000019483"/>
    </source>
</evidence>
<dbReference type="Gene3D" id="2.60.40.1120">
    <property type="entry name" value="Carboxypeptidase-like, regulatory domain"/>
    <property type="match status" value="1"/>
</dbReference>
<keyword evidence="2" id="KW-1133">Transmembrane helix</keyword>
<keyword evidence="2" id="KW-0472">Membrane</keyword>
<evidence type="ECO:0000256" key="1">
    <source>
        <dbReference type="SAM" id="MobiDB-lite"/>
    </source>
</evidence>
<dbReference type="InterPro" id="IPR036390">
    <property type="entry name" value="WH_DNA-bd_sf"/>
</dbReference>
<dbReference type="STRING" id="1090322.MettiDRAFT_2520"/>
<protein>
    <submittedName>
        <fullName evidence="4">Putative membrane-associated protein/domain</fullName>
    </submittedName>
</protein>
<dbReference type="RefSeq" id="WP_023846164.1">
    <property type="nucleotide sequence ID" value="NZ_AZAJ01000001.1"/>
</dbReference>
<dbReference type="Pfam" id="PF24034">
    <property type="entry name" value="DUF7343"/>
    <property type="match status" value="1"/>
</dbReference>
<reference evidence="4 5" key="1">
    <citation type="submission" date="2013-08" db="EMBL/GenBank/DDBJ databases">
        <authorList>
            <consortium name="DOE Joint Genome Institute"/>
            <person name="Eisen J."/>
            <person name="Huntemann M."/>
            <person name="Han J."/>
            <person name="Chen A."/>
            <person name="Kyrpides N."/>
            <person name="Mavromatis K."/>
            <person name="Markowitz V."/>
            <person name="Palaniappan K."/>
            <person name="Ivanova N."/>
            <person name="Schaumberg A."/>
            <person name="Pati A."/>
            <person name="Liolios K."/>
            <person name="Nordberg H.P."/>
            <person name="Cantor M.N."/>
            <person name="Hua S.X."/>
            <person name="Woyke T."/>
        </authorList>
    </citation>
    <scope>NUCLEOTIDE SEQUENCE [LARGE SCALE GENOMIC DNA]</scope>
    <source>
        <strain evidence="4 5">DSM 2278</strain>
    </source>
</reference>
<accession>W9DTV2</accession>
<sequence length="306" mass="33445">MALEVTIIWVYYVNIHPVLNKKIILLSLSVILFAALCLPASAQEATIHGAVYEWDSFDPLEHVIVEVNSTPSQSMLANYGIYSFSLDPGTYLISASYYSGNELAAYTEEEITITDDGDYVLDLILFPVYSDDPLLNESDFTELDDIASFSESEEEISSSSSVNSALIIIVLLILILAGVIIFVKQKKGSSTPQDSSYAEFSGEFDSDYVDDSIGGLGGLPDDLREVISIISKNGGRITQKDLRTKVKHSEAKVSLMVSDLESRGIVRKFKKGRGNIIILEEPDSADNKDLSSDLADSSNESPDDGK</sequence>
<keyword evidence="5" id="KW-1185">Reference proteome</keyword>
<dbReference type="SUPFAM" id="SSF49464">
    <property type="entry name" value="Carboxypeptidase regulatory domain-like"/>
    <property type="match status" value="1"/>
</dbReference>
<evidence type="ECO:0000259" key="3">
    <source>
        <dbReference type="Pfam" id="PF24034"/>
    </source>
</evidence>
<evidence type="ECO:0000313" key="4">
    <source>
        <dbReference type="EMBL" id="ETA69030.1"/>
    </source>
</evidence>
<organism evidence="4 5">
    <name type="scientific">Methanolobus tindarius DSM 2278</name>
    <dbReference type="NCBI Taxonomy" id="1090322"/>
    <lineage>
        <taxon>Archaea</taxon>
        <taxon>Methanobacteriati</taxon>
        <taxon>Methanobacteriota</taxon>
        <taxon>Stenosarchaea group</taxon>
        <taxon>Methanomicrobia</taxon>
        <taxon>Methanosarcinales</taxon>
        <taxon>Methanosarcinaceae</taxon>
        <taxon>Methanolobus</taxon>
    </lineage>
</organism>